<dbReference type="STRING" id="694429.Pyrfu_0761"/>
<dbReference type="GO" id="GO:0051536">
    <property type="term" value="F:iron-sulfur cluster binding"/>
    <property type="evidence" value="ECO:0007669"/>
    <property type="project" value="InterPro"/>
</dbReference>
<evidence type="ECO:0000313" key="4">
    <source>
        <dbReference type="Proteomes" id="UP000001037"/>
    </source>
</evidence>
<dbReference type="SMART" id="SM00729">
    <property type="entry name" value="Elp3"/>
    <property type="match status" value="1"/>
</dbReference>
<dbReference type="InterPro" id="IPR006638">
    <property type="entry name" value="Elp3/MiaA/NifB-like_rSAM"/>
</dbReference>
<dbReference type="Pfam" id="PF19864">
    <property type="entry name" value="Radical_SAM_N2"/>
    <property type="match status" value="1"/>
</dbReference>
<accession>G0EDE5</accession>
<dbReference type="PANTHER" id="PTHR42731:SF1">
    <property type="entry name" value="RADICAL SAM DOMAIN PROTEIN"/>
    <property type="match status" value="1"/>
</dbReference>
<proteinExistence type="predicted"/>
<dbReference type="SFLD" id="SFLDS00029">
    <property type="entry name" value="Radical_SAM"/>
    <property type="match status" value="1"/>
</dbReference>
<sequence>MFAPIPREHGVIVKKCRDCLRVALLYPSIYQVAVASLAYQLIYYMLNSMEHVVAERFVLPSLDELSTPLRSLETGALLKHFDVIIIPVSYELDLMYAVHALHVSGVEPYAEKRRHPVIVVGGPVPSMNPAPFYPLADVIVIGEAEPTLPLLVETLYTDGVDALKASEGFLTRYTVEAGEKSRRVYVEDLDSTFHPILQFRIPGSGEPWGEALLVEISRGCRWMCRFCMEAFFTLPWRIRSFTKIREIIEEGVEVNKVSKVAFYSLSFFDHPDADRLLEYLAENKLEVSIGSLRADTLNRDRLEMLARLGQRTVTIAPETFSPRLSCAINKVIGRSTVEELVLEARRLGLHPKLYLMLGLPGEQDEDVKHAAEILSRLWRLSGGSMRVTVNPLVPKPWTPLQWHPFIDEKRYEARARLLRRAARNVDILSYRWAYAQAVIARGGVEAGLAVIDASREAPRLGTVLRALRKTTWGRKVLEGFEPGEELPWEKLVDPGYPVAALRRSFEAALSCLGRG</sequence>
<dbReference type="PROSITE" id="PS51918">
    <property type="entry name" value="RADICAL_SAM"/>
    <property type="match status" value="1"/>
</dbReference>
<dbReference type="InterPro" id="IPR023404">
    <property type="entry name" value="rSAM_horseshoe"/>
</dbReference>
<dbReference type="GO" id="GO:0003824">
    <property type="term" value="F:catalytic activity"/>
    <property type="evidence" value="ECO:0007669"/>
    <property type="project" value="InterPro"/>
</dbReference>
<gene>
    <name evidence="3" type="ordered locus">Pyrfu_0761</name>
</gene>
<dbReference type="Gene3D" id="3.40.50.280">
    <property type="entry name" value="Cobalamin-binding domain"/>
    <property type="match status" value="1"/>
</dbReference>
<dbReference type="InParanoid" id="G0EDE5"/>
<dbReference type="HOGENOM" id="CLU_011543_3_3_2"/>
<dbReference type="PANTHER" id="PTHR42731">
    <property type="entry name" value="SLL1084 PROTEIN"/>
    <property type="match status" value="1"/>
</dbReference>
<feature type="domain" description="Radical SAM core" evidence="2">
    <location>
        <begin position="206"/>
        <end position="428"/>
    </location>
</feature>
<dbReference type="InterPro" id="IPR007197">
    <property type="entry name" value="rSAM"/>
</dbReference>
<keyword evidence="1" id="KW-1133">Transmembrane helix</keyword>
<reference evidence="3 4" key="1">
    <citation type="journal article" date="2011" name="Stand. Genomic Sci.">
        <title>Complete genome sequence of the hyperthermophilic chemolithoautotroph Pyrolobus fumarii type strain (1A).</title>
        <authorList>
            <person name="Anderson I."/>
            <person name="Goker M."/>
            <person name="Nolan M."/>
            <person name="Lucas S."/>
            <person name="Hammon N."/>
            <person name="Deshpande S."/>
            <person name="Cheng J.F."/>
            <person name="Tapia R."/>
            <person name="Han C."/>
            <person name="Goodwin L."/>
            <person name="Pitluck S."/>
            <person name="Huntemann M."/>
            <person name="Liolios K."/>
            <person name="Ivanova N."/>
            <person name="Pagani I."/>
            <person name="Mavromatis K."/>
            <person name="Ovchinikova G."/>
            <person name="Pati A."/>
            <person name="Chen A."/>
            <person name="Palaniappan K."/>
            <person name="Land M."/>
            <person name="Hauser L."/>
            <person name="Brambilla E.M."/>
            <person name="Huber H."/>
            <person name="Yasawong M."/>
            <person name="Rohde M."/>
            <person name="Spring S."/>
            <person name="Abt B."/>
            <person name="Sikorski J."/>
            <person name="Wirth R."/>
            <person name="Detter J.C."/>
            <person name="Woyke T."/>
            <person name="Bristow J."/>
            <person name="Eisen J.A."/>
            <person name="Markowitz V."/>
            <person name="Hugenholtz P."/>
            <person name="Kyrpides N.C."/>
            <person name="Klenk H.P."/>
            <person name="Lapidus A."/>
        </authorList>
    </citation>
    <scope>NUCLEOTIDE SEQUENCE [LARGE SCALE GENOMIC DNA]</scope>
    <source>
        <strain evidence="4">DSM 11204 / 1A</strain>
    </source>
</reference>
<name>G0EDE5_PYRF1</name>
<keyword evidence="1" id="KW-0812">Transmembrane</keyword>
<keyword evidence="4" id="KW-1185">Reference proteome</keyword>
<dbReference type="SFLD" id="SFLDG01082">
    <property type="entry name" value="B12-binding_domain_containing"/>
    <property type="match status" value="1"/>
</dbReference>
<feature type="transmembrane region" description="Helical" evidence="1">
    <location>
        <begin position="24"/>
        <end position="46"/>
    </location>
</feature>
<dbReference type="SUPFAM" id="SSF102114">
    <property type="entry name" value="Radical SAM enzymes"/>
    <property type="match status" value="1"/>
</dbReference>
<dbReference type="InterPro" id="IPR045784">
    <property type="entry name" value="Radical_SAM_N2"/>
</dbReference>
<dbReference type="AlphaFoldDB" id="G0EDE5"/>
<evidence type="ECO:0000313" key="3">
    <source>
        <dbReference type="EMBL" id="AEM38630.1"/>
    </source>
</evidence>
<dbReference type="KEGG" id="pfm:Pyrfu_0761"/>
<evidence type="ECO:0000259" key="2">
    <source>
        <dbReference type="PROSITE" id="PS51918"/>
    </source>
</evidence>
<dbReference type="InterPro" id="IPR058240">
    <property type="entry name" value="rSAM_sf"/>
</dbReference>
<organism evidence="3 4">
    <name type="scientific">Pyrolobus fumarii (strain DSM 11204 / 1A)</name>
    <dbReference type="NCBI Taxonomy" id="694429"/>
    <lineage>
        <taxon>Archaea</taxon>
        <taxon>Thermoproteota</taxon>
        <taxon>Thermoprotei</taxon>
        <taxon>Desulfurococcales</taxon>
        <taxon>Pyrodictiaceae</taxon>
        <taxon>Pyrolobus</taxon>
    </lineage>
</organism>
<keyword evidence="1" id="KW-0472">Membrane</keyword>
<evidence type="ECO:0000256" key="1">
    <source>
        <dbReference type="SAM" id="Phobius"/>
    </source>
</evidence>
<dbReference type="CDD" id="cd01335">
    <property type="entry name" value="Radical_SAM"/>
    <property type="match status" value="1"/>
</dbReference>
<dbReference type="Proteomes" id="UP000001037">
    <property type="component" value="Chromosome"/>
</dbReference>
<dbReference type="EMBL" id="CP002838">
    <property type="protein sequence ID" value="AEM38630.1"/>
    <property type="molecule type" value="Genomic_DNA"/>
</dbReference>
<dbReference type="Pfam" id="PF04055">
    <property type="entry name" value="Radical_SAM"/>
    <property type="match status" value="1"/>
</dbReference>
<dbReference type="Gene3D" id="3.80.30.20">
    <property type="entry name" value="tm_1862 like domain"/>
    <property type="match status" value="1"/>
</dbReference>
<dbReference type="eggNOG" id="arCOG01355">
    <property type="taxonomic scope" value="Archaea"/>
</dbReference>
<protein>
    <submittedName>
        <fullName evidence="3">Radical SAM domain protein</fullName>
    </submittedName>
</protein>